<reference evidence="3 4" key="1">
    <citation type="submission" date="2016-11" db="EMBL/GenBank/DDBJ databases">
        <authorList>
            <person name="Jaros S."/>
            <person name="Januszkiewicz K."/>
            <person name="Wedrychowicz H."/>
        </authorList>
    </citation>
    <scope>NUCLEOTIDE SEQUENCE [LARGE SCALE GENOMIC DNA]</scope>
    <source>
        <strain evidence="3 4">DSM 46144</strain>
    </source>
</reference>
<evidence type="ECO:0000313" key="4">
    <source>
        <dbReference type="Proteomes" id="UP000184440"/>
    </source>
</evidence>
<organism evidence="3 4">
    <name type="scientific">Cryptosporangium aurantiacum</name>
    <dbReference type="NCBI Taxonomy" id="134849"/>
    <lineage>
        <taxon>Bacteria</taxon>
        <taxon>Bacillati</taxon>
        <taxon>Actinomycetota</taxon>
        <taxon>Actinomycetes</taxon>
        <taxon>Cryptosporangiales</taxon>
        <taxon>Cryptosporangiaceae</taxon>
        <taxon>Cryptosporangium</taxon>
    </lineage>
</organism>
<dbReference type="EMBL" id="FRCS01000001">
    <property type="protein sequence ID" value="SHM49486.1"/>
    <property type="molecule type" value="Genomic_DNA"/>
</dbReference>
<sequence>MPLVPTDDTTGVTPAFWTPSITRAGEDGEIPEPAAAEPPQAESQGDTPDPVGEPASDGLTPPDDAPAETPDPPPVDTRSDSDAANSTDDTQLLHRVADAELPVFLDTTGRRRRRLRAALWLVSLAGLTYATILVVSMLGGHGAQSHASPELRPGGKQSPPATGAPVATARAELSRSAAATVDTGPAARATGSAPAATPRSTRSAPAASTRPSAAPSNPPAPTPSAAAPSPSPSGNALDGLLDTLFPWAS</sequence>
<name>A0A1M7J904_9ACTN</name>
<accession>A0A1M7J904</accession>
<evidence type="ECO:0000256" key="2">
    <source>
        <dbReference type="SAM" id="Phobius"/>
    </source>
</evidence>
<feature type="region of interest" description="Disordered" evidence="1">
    <location>
        <begin position="142"/>
        <end position="249"/>
    </location>
</feature>
<gene>
    <name evidence="3" type="ORF">SAMN05443668_101723</name>
</gene>
<dbReference type="STRING" id="134849.SAMN05443668_101723"/>
<keyword evidence="2" id="KW-1133">Transmembrane helix</keyword>
<keyword evidence="2" id="KW-0812">Transmembrane</keyword>
<evidence type="ECO:0000313" key="3">
    <source>
        <dbReference type="EMBL" id="SHM49486.1"/>
    </source>
</evidence>
<keyword evidence="2" id="KW-0472">Membrane</keyword>
<dbReference type="AlphaFoldDB" id="A0A1M7J904"/>
<feature type="region of interest" description="Disordered" evidence="1">
    <location>
        <begin position="1"/>
        <end position="93"/>
    </location>
</feature>
<evidence type="ECO:0000256" key="1">
    <source>
        <dbReference type="SAM" id="MobiDB-lite"/>
    </source>
</evidence>
<feature type="transmembrane region" description="Helical" evidence="2">
    <location>
        <begin position="117"/>
        <end position="139"/>
    </location>
</feature>
<feature type="compositionally biased region" description="Low complexity" evidence="1">
    <location>
        <begin position="31"/>
        <end position="42"/>
    </location>
</feature>
<dbReference type="OrthoDB" id="10002313at2"/>
<feature type="compositionally biased region" description="Low complexity" evidence="1">
    <location>
        <begin position="183"/>
        <end position="215"/>
    </location>
</feature>
<keyword evidence="4" id="KW-1185">Reference proteome</keyword>
<proteinExistence type="predicted"/>
<dbReference type="Proteomes" id="UP000184440">
    <property type="component" value="Unassembled WGS sequence"/>
</dbReference>
<protein>
    <submittedName>
        <fullName evidence="3">Uncharacterized protein</fullName>
    </submittedName>
</protein>
<dbReference type="RefSeq" id="WP_073251332.1">
    <property type="nucleotide sequence ID" value="NZ_FRCS01000001.1"/>
</dbReference>